<reference evidence="5" key="1">
    <citation type="journal article" date="2019" name="Int. J. Syst. Evol. Microbiol.">
        <title>The Global Catalogue of Microorganisms (GCM) 10K type strain sequencing project: providing services to taxonomists for standard genome sequencing and annotation.</title>
        <authorList>
            <consortium name="The Broad Institute Genomics Platform"/>
            <consortium name="The Broad Institute Genome Sequencing Center for Infectious Disease"/>
            <person name="Wu L."/>
            <person name="Ma J."/>
        </authorList>
    </citation>
    <scope>NUCLEOTIDE SEQUENCE [LARGE SCALE GENOMIC DNA]</scope>
    <source>
        <strain evidence="5">JCM 17924</strain>
    </source>
</reference>
<dbReference type="Gene3D" id="2.60.120.200">
    <property type="match status" value="1"/>
</dbReference>
<gene>
    <name evidence="4" type="ORF">GCM10023186_26200</name>
</gene>
<evidence type="ECO:0000259" key="3">
    <source>
        <dbReference type="SMART" id="SM00560"/>
    </source>
</evidence>
<evidence type="ECO:0000313" key="5">
    <source>
        <dbReference type="Proteomes" id="UP001500454"/>
    </source>
</evidence>
<accession>A0ABP8J3W3</accession>
<organism evidence="4 5">
    <name type="scientific">Hymenobacter koreensis</name>
    <dbReference type="NCBI Taxonomy" id="1084523"/>
    <lineage>
        <taxon>Bacteria</taxon>
        <taxon>Pseudomonadati</taxon>
        <taxon>Bacteroidota</taxon>
        <taxon>Cytophagia</taxon>
        <taxon>Cytophagales</taxon>
        <taxon>Hymenobacteraceae</taxon>
        <taxon>Hymenobacter</taxon>
    </lineage>
</organism>
<dbReference type="InterPro" id="IPR013320">
    <property type="entry name" value="ConA-like_dom_sf"/>
</dbReference>
<name>A0ABP8J3W3_9BACT</name>
<evidence type="ECO:0000256" key="2">
    <source>
        <dbReference type="ARBA" id="ARBA00023157"/>
    </source>
</evidence>
<dbReference type="Proteomes" id="UP001500454">
    <property type="component" value="Unassembled WGS sequence"/>
</dbReference>
<dbReference type="NCBIfam" id="TIGR04183">
    <property type="entry name" value="Por_Secre_tail"/>
    <property type="match status" value="1"/>
</dbReference>
<keyword evidence="2" id="KW-1015">Disulfide bond</keyword>
<dbReference type="InterPro" id="IPR006558">
    <property type="entry name" value="LamG-like"/>
</dbReference>
<feature type="domain" description="LamG-like jellyroll fold" evidence="3">
    <location>
        <begin position="33"/>
        <end position="154"/>
    </location>
</feature>
<dbReference type="Pfam" id="PF18962">
    <property type="entry name" value="Por_Secre_tail"/>
    <property type="match status" value="1"/>
</dbReference>
<evidence type="ECO:0000256" key="1">
    <source>
        <dbReference type="ARBA" id="ARBA00022729"/>
    </source>
</evidence>
<sequence>MSSHAQRGGNFLGFTSTEADQVTVNNFSLPATGPFSLEAWVYFNGNSFSARGTYNTVMEFGNDSPWFGVNSSGEVEFYPSLEGGTVPIRTWSHIAYTWDGATGTIYLNGTAVGTSTAAPGRTGTELGIGFNSGDTGWQGYIDEVMVWSTARTAAQIQSDRNTAPPSNSPGLMAYFKFDEGSGQTVANQVASGPIGLLGTTNAVETNDPLRTNAVVNSARNHAVATGQLQPNYPNPFSGSTTIPFVLRQNGHVRLTLTDLTGRAVATLLDEKRAAGSYTLPFTAPNLRSGIYLCQLTINGETVTQRLAVR</sequence>
<keyword evidence="5" id="KW-1185">Reference proteome</keyword>
<keyword evidence="1" id="KW-0732">Signal</keyword>
<evidence type="ECO:0000313" key="4">
    <source>
        <dbReference type="EMBL" id="GAA4384230.1"/>
    </source>
</evidence>
<dbReference type="Pfam" id="PF13385">
    <property type="entry name" value="Laminin_G_3"/>
    <property type="match status" value="1"/>
</dbReference>
<dbReference type="SUPFAM" id="SSF49899">
    <property type="entry name" value="Concanavalin A-like lectins/glucanases"/>
    <property type="match status" value="1"/>
</dbReference>
<dbReference type="InterPro" id="IPR026444">
    <property type="entry name" value="Secre_tail"/>
</dbReference>
<protein>
    <recommendedName>
        <fullName evidence="3">LamG-like jellyroll fold domain-containing protein</fullName>
    </recommendedName>
</protein>
<proteinExistence type="predicted"/>
<dbReference type="EMBL" id="BAABHA010000008">
    <property type="protein sequence ID" value="GAA4384230.1"/>
    <property type="molecule type" value="Genomic_DNA"/>
</dbReference>
<comment type="caution">
    <text evidence="4">The sequence shown here is derived from an EMBL/GenBank/DDBJ whole genome shotgun (WGS) entry which is preliminary data.</text>
</comment>
<dbReference type="SMART" id="SM00560">
    <property type="entry name" value="LamGL"/>
    <property type="match status" value="1"/>
</dbReference>